<gene>
    <name evidence="4" type="ORF">KC571_03285</name>
</gene>
<name>A0A955RQD6_UNCKA</name>
<dbReference type="SUPFAM" id="SSF52172">
    <property type="entry name" value="CheY-like"/>
    <property type="match status" value="1"/>
</dbReference>
<proteinExistence type="predicted"/>
<evidence type="ECO:0000256" key="2">
    <source>
        <dbReference type="PROSITE-ProRule" id="PRU00169"/>
    </source>
</evidence>
<dbReference type="Pfam" id="PF00072">
    <property type="entry name" value="Response_reg"/>
    <property type="match status" value="1"/>
</dbReference>
<accession>A0A955RQD6</accession>
<protein>
    <submittedName>
        <fullName evidence="4">Response regulator</fullName>
    </submittedName>
</protein>
<evidence type="ECO:0000259" key="3">
    <source>
        <dbReference type="PROSITE" id="PS50110"/>
    </source>
</evidence>
<dbReference type="SMART" id="SM00448">
    <property type="entry name" value="REC"/>
    <property type="match status" value="1"/>
</dbReference>
<reference evidence="4" key="2">
    <citation type="journal article" date="2021" name="Microbiome">
        <title>Successional dynamics and alternative stable states in a saline activated sludge microbial community over 9 years.</title>
        <authorList>
            <person name="Wang Y."/>
            <person name="Ye J."/>
            <person name="Ju F."/>
            <person name="Liu L."/>
            <person name="Boyd J.A."/>
            <person name="Deng Y."/>
            <person name="Parks D.H."/>
            <person name="Jiang X."/>
            <person name="Yin X."/>
            <person name="Woodcroft B.J."/>
            <person name="Tyson G.W."/>
            <person name="Hugenholtz P."/>
            <person name="Polz M.F."/>
            <person name="Zhang T."/>
        </authorList>
    </citation>
    <scope>NUCLEOTIDE SEQUENCE</scope>
    <source>
        <strain evidence="4">HKST-UBA01</strain>
    </source>
</reference>
<dbReference type="Proteomes" id="UP000701698">
    <property type="component" value="Unassembled WGS sequence"/>
</dbReference>
<dbReference type="InterPro" id="IPR050595">
    <property type="entry name" value="Bact_response_regulator"/>
</dbReference>
<feature type="domain" description="Response regulatory" evidence="3">
    <location>
        <begin position="9"/>
        <end position="128"/>
    </location>
</feature>
<reference evidence="4" key="1">
    <citation type="submission" date="2020-04" db="EMBL/GenBank/DDBJ databases">
        <authorList>
            <person name="Zhang T."/>
        </authorList>
    </citation>
    <scope>NUCLEOTIDE SEQUENCE</scope>
    <source>
        <strain evidence="4">HKST-UBA01</strain>
    </source>
</reference>
<dbReference type="Gene3D" id="3.40.50.2300">
    <property type="match status" value="1"/>
</dbReference>
<comment type="caution">
    <text evidence="4">The sequence shown here is derived from an EMBL/GenBank/DDBJ whole genome shotgun (WGS) entry which is preliminary data.</text>
</comment>
<dbReference type="InterPro" id="IPR011006">
    <property type="entry name" value="CheY-like_superfamily"/>
</dbReference>
<dbReference type="CDD" id="cd00156">
    <property type="entry name" value="REC"/>
    <property type="match status" value="1"/>
</dbReference>
<dbReference type="PANTHER" id="PTHR44591:SF3">
    <property type="entry name" value="RESPONSE REGULATORY DOMAIN-CONTAINING PROTEIN"/>
    <property type="match status" value="1"/>
</dbReference>
<dbReference type="PROSITE" id="PS50110">
    <property type="entry name" value="RESPONSE_REGULATORY"/>
    <property type="match status" value="1"/>
</dbReference>
<sequence>MAEESKQYTVLVVEDELPLQRIVEQKLKAKGFLVKTANSVNQALEILQEADDIDVIWLDHYLYGTEDGLGMIVELKSEGSHWRRIPVFVVSNTVGGDKARMYLRLGAEKFYTKANHKLEDIITDIQNHLSGVTETSTDVGIDAA</sequence>
<dbReference type="GO" id="GO:0000160">
    <property type="term" value="P:phosphorelay signal transduction system"/>
    <property type="evidence" value="ECO:0007669"/>
    <property type="project" value="InterPro"/>
</dbReference>
<dbReference type="InterPro" id="IPR001789">
    <property type="entry name" value="Sig_transdc_resp-reg_receiver"/>
</dbReference>
<dbReference type="EMBL" id="JAGQKX010000086">
    <property type="protein sequence ID" value="MCA9390403.1"/>
    <property type="molecule type" value="Genomic_DNA"/>
</dbReference>
<feature type="modified residue" description="4-aspartylphosphate" evidence="2">
    <location>
        <position position="59"/>
    </location>
</feature>
<evidence type="ECO:0000313" key="4">
    <source>
        <dbReference type="EMBL" id="MCA9390403.1"/>
    </source>
</evidence>
<evidence type="ECO:0000313" key="5">
    <source>
        <dbReference type="Proteomes" id="UP000701698"/>
    </source>
</evidence>
<dbReference type="AlphaFoldDB" id="A0A955RQD6"/>
<organism evidence="4 5">
    <name type="scientific">candidate division WWE3 bacterium</name>
    <dbReference type="NCBI Taxonomy" id="2053526"/>
    <lineage>
        <taxon>Bacteria</taxon>
        <taxon>Katanobacteria</taxon>
    </lineage>
</organism>
<dbReference type="PANTHER" id="PTHR44591">
    <property type="entry name" value="STRESS RESPONSE REGULATOR PROTEIN 1"/>
    <property type="match status" value="1"/>
</dbReference>
<evidence type="ECO:0000256" key="1">
    <source>
        <dbReference type="ARBA" id="ARBA00022553"/>
    </source>
</evidence>
<keyword evidence="1 2" id="KW-0597">Phosphoprotein</keyword>